<dbReference type="OrthoDB" id="955324at2"/>
<keyword evidence="3" id="KW-0540">Nuclease</keyword>
<evidence type="ECO:0000256" key="3">
    <source>
        <dbReference type="ARBA" id="ARBA00022722"/>
    </source>
</evidence>
<accession>A0A7K0ELC6</accession>
<keyword evidence="2" id="KW-1277">Toxin-antitoxin system</keyword>
<gene>
    <name evidence="6" type="ORF">GJJ30_13480</name>
</gene>
<keyword evidence="5" id="KW-0378">Hydrolase</keyword>
<dbReference type="GO" id="GO:0000166">
    <property type="term" value="F:nucleotide binding"/>
    <property type="evidence" value="ECO:0007669"/>
    <property type="project" value="UniProtKB-KW"/>
</dbReference>
<dbReference type="InterPro" id="IPR051813">
    <property type="entry name" value="HepT_RNase_toxin"/>
</dbReference>
<protein>
    <submittedName>
        <fullName evidence="6">DUF86 domain-containing protein</fullName>
    </submittedName>
</protein>
<dbReference type="Pfam" id="PF01934">
    <property type="entry name" value="HepT-like"/>
    <property type="match status" value="1"/>
</dbReference>
<organism evidence="6 7">
    <name type="scientific">Larkinella terrae</name>
    <dbReference type="NCBI Taxonomy" id="2025311"/>
    <lineage>
        <taxon>Bacteria</taxon>
        <taxon>Pseudomonadati</taxon>
        <taxon>Bacteroidota</taxon>
        <taxon>Cytophagia</taxon>
        <taxon>Cytophagales</taxon>
        <taxon>Spirosomataceae</taxon>
        <taxon>Larkinella</taxon>
    </lineage>
</organism>
<evidence type="ECO:0000256" key="2">
    <source>
        <dbReference type="ARBA" id="ARBA00022649"/>
    </source>
</evidence>
<evidence type="ECO:0000313" key="6">
    <source>
        <dbReference type="EMBL" id="MRS62306.1"/>
    </source>
</evidence>
<keyword evidence="1" id="KW-0597">Phosphoprotein</keyword>
<dbReference type="GO" id="GO:0016787">
    <property type="term" value="F:hydrolase activity"/>
    <property type="evidence" value="ECO:0007669"/>
    <property type="project" value="UniProtKB-KW"/>
</dbReference>
<name>A0A7K0ELC6_9BACT</name>
<evidence type="ECO:0000256" key="5">
    <source>
        <dbReference type="ARBA" id="ARBA00022801"/>
    </source>
</evidence>
<comment type="caution">
    <text evidence="6">The sequence shown here is derived from an EMBL/GenBank/DDBJ whole genome shotgun (WGS) entry which is preliminary data.</text>
</comment>
<evidence type="ECO:0000256" key="1">
    <source>
        <dbReference type="ARBA" id="ARBA00022553"/>
    </source>
</evidence>
<dbReference type="EMBL" id="WJXZ01000007">
    <property type="protein sequence ID" value="MRS62306.1"/>
    <property type="molecule type" value="Genomic_DNA"/>
</dbReference>
<dbReference type="GO" id="GO:0110001">
    <property type="term" value="C:toxin-antitoxin complex"/>
    <property type="evidence" value="ECO:0007669"/>
    <property type="project" value="InterPro"/>
</dbReference>
<reference evidence="6 7" key="1">
    <citation type="journal article" date="2018" name="Antonie Van Leeuwenhoek">
        <title>Larkinella terrae sp. nov., isolated from soil on Jeju Island, South Korea.</title>
        <authorList>
            <person name="Ten L.N."/>
            <person name="Jeon J."/>
            <person name="Park S.J."/>
            <person name="Park S."/>
            <person name="Lee S.Y."/>
            <person name="Kim M.K."/>
            <person name="Jung H.Y."/>
        </authorList>
    </citation>
    <scope>NUCLEOTIDE SEQUENCE [LARGE SCALE GENOMIC DNA]</scope>
    <source>
        <strain evidence="6 7">KCTC 52001</strain>
    </source>
</reference>
<evidence type="ECO:0000313" key="7">
    <source>
        <dbReference type="Proteomes" id="UP000441754"/>
    </source>
</evidence>
<proteinExistence type="predicted"/>
<dbReference type="Proteomes" id="UP000441754">
    <property type="component" value="Unassembled WGS sequence"/>
</dbReference>
<keyword evidence="7" id="KW-1185">Reference proteome</keyword>
<dbReference type="PANTHER" id="PTHR34139:SF1">
    <property type="entry name" value="RNASE MJ1380-RELATED"/>
    <property type="match status" value="1"/>
</dbReference>
<evidence type="ECO:0000256" key="4">
    <source>
        <dbReference type="ARBA" id="ARBA00022741"/>
    </source>
</evidence>
<sequence>MSKRSSHALLNDMLDAIQAIREYTEGMSFDDFLANRMACDAVIRNVQVIGEAANRVPKPFRDQHDGIEWMRIIRSRHILVHDYFGIDYEIIWKIITVHLPILRQELEELLNADNNLE</sequence>
<dbReference type="GO" id="GO:0004540">
    <property type="term" value="F:RNA nuclease activity"/>
    <property type="evidence" value="ECO:0007669"/>
    <property type="project" value="InterPro"/>
</dbReference>
<dbReference type="PANTHER" id="PTHR34139">
    <property type="entry name" value="UPF0331 PROTEIN MJ0127"/>
    <property type="match status" value="1"/>
</dbReference>
<dbReference type="AlphaFoldDB" id="A0A7K0ELC6"/>
<dbReference type="InterPro" id="IPR008201">
    <property type="entry name" value="HepT-like"/>
</dbReference>
<keyword evidence="4" id="KW-0547">Nucleotide-binding</keyword>